<keyword evidence="2" id="KW-1185">Reference proteome</keyword>
<sequence>MNINKSVLTLVATSGSVAAQMGLFERSLDSHIRTICGIDFIGPTPPPSVSPTASPAPTPVPKSCGTNIGRGDCVDASGKGFDYCVSAPLAYSPSECRAMAESLELSVGWQMGPFNLPAFSCTIYFDNADSGTIVNPLCPDGFTGLSIREGTGLPVGVNDQVIPLVACFVCE</sequence>
<comment type="caution">
    <text evidence="1">The sequence shown here is derived from an EMBL/GenBank/DDBJ whole genome shotgun (WGS) entry which is preliminary data.</text>
</comment>
<dbReference type="InParanoid" id="A0A1Z5KDV8"/>
<dbReference type="EMBL" id="BDSP01000210">
    <property type="protein sequence ID" value="GAX24500.1"/>
    <property type="molecule type" value="Genomic_DNA"/>
</dbReference>
<accession>A0A1Z5KDV8</accession>
<name>A0A1Z5KDV8_FISSO</name>
<organism evidence="1 2">
    <name type="scientific">Fistulifera solaris</name>
    <name type="common">Oleaginous diatom</name>
    <dbReference type="NCBI Taxonomy" id="1519565"/>
    <lineage>
        <taxon>Eukaryota</taxon>
        <taxon>Sar</taxon>
        <taxon>Stramenopiles</taxon>
        <taxon>Ochrophyta</taxon>
        <taxon>Bacillariophyta</taxon>
        <taxon>Bacillariophyceae</taxon>
        <taxon>Bacillariophycidae</taxon>
        <taxon>Naviculales</taxon>
        <taxon>Naviculaceae</taxon>
        <taxon>Fistulifera</taxon>
    </lineage>
</organism>
<evidence type="ECO:0000313" key="1">
    <source>
        <dbReference type="EMBL" id="GAX24500.1"/>
    </source>
</evidence>
<dbReference type="AlphaFoldDB" id="A0A1Z5KDV8"/>
<dbReference type="Proteomes" id="UP000198406">
    <property type="component" value="Unassembled WGS sequence"/>
</dbReference>
<reference evidence="1 2" key="1">
    <citation type="journal article" date="2015" name="Plant Cell">
        <title>Oil accumulation by the oleaginous diatom Fistulifera solaris as revealed by the genome and transcriptome.</title>
        <authorList>
            <person name="Tanaka T."/>
            <person name="Maeda Y."/>
            <person name="Veluchamy A."/>
            <person name="Tanaka M."/>
            <person name="Abida H."/>
            <person name="Marechal E."/>
            <person name="Bowler C."/>
            <person name="Muto M."/>
            <person name="Sunaga Y."/>
            <person name="Tanaka M."/>
            <person name="Yoshino T."/>
            <person name="Taniguchi T."/>
            <person name="Fukuda Y."/>
            <person name="Nemoto M."/>
            <person name="Matsumoto M."/>
            <person name="Wong P.S."/>
            <person name="Aburatani S."/>
            <person name="Fujibuchi W."/>
        </authorList>
    </citation>
    <scope>NUCLEOTIDE SEQUENCE [LARGE SCALE GENOMIC DNA]</scope>
    <source>
        <strain evidence="1 2">JPCC DA0580</strain>
    </source>
</reference>
<evidence type="ECO:0000313" key="2">
    <source>
        <dbReference type="Proteomes" id="UP000198406"/>
    </source>
</evidence>
<proteinExistence type="predicted"/>
<gene>
    <name evidence="1" type="ORF">FisN_18Lh053</name>
</gene>
<protein>
    <submittedName>
        <fullName evidence="1">Uncharacterized protein</fullName>
    </submittedName>
</protein>